<organism evidence="1 2">
    <name type="scientific">Waterburya agarophytonicola KI4</name>
    <dbReference type="NCBI Taxonomy" id="2874699"/>
    <lineage>
        <taxon>Bacteria</taxon>
        <taxon>Bacillati</taxon>
        <taxon>Cyanobacteriota</taxon>
        <taxon>Cyanophyceae</taxon>
        <taxon>Pleurocapsales</taxon>
        <taxon>Hyellaceae</taxon>
        <taxon>Waterburya</taxon>
        <taxon>Waterburya agarophytonicola</taxon>
    </lineage>
</organism>
<reference evidence="1" key="1">
    <citation type="journal article" date="2021" name="Antonie Van Leeuwenhoek">
        <title>Draft genome and description of Waterburya agarophytonicola gen. nov. sp. nov. (Pleurocapsales, Cyanobacteria): a seaweed symbiont.</title>
        <authorList>
            <person name="Bonthond G."/>
            <person name="Shalygin S."/>
            <person name="Bayer T."/>
            <person name="Weinberger F."/>
        </authorList>
    </citation>
    <scope>NUCLEOTIDE SEQUENCE</scope>
    <source>
        <strain evidence="1">KI4</strain>
    </source>
</reference>
<keyword evidence="1" id="KW-0808">Transferase</keyword>
<dbReference type="GO" id="GO:0016740">
    <property type="term" value="F:transferase activity"/>
    <property type="evidence" value="ECO:0007669"/>
    <property type="project" value="UniProtKB-KW"/>
</dbReference>
<protein>
    <submittedName>
        <fullName evidence="1">Glycosyl transferase</fullName>
    </submittedName>
</protein>
<name>A0A964FFR8_9CYAN</name>
<dbReference type="Proteomes" id="UP000729733">
    <property type="component" value="Unassembled WGS sequence"/>
</dbReference>
<dbReference type="Gene3D" id="3.90.550.10">
    <property type="entry name" value="Spore Coat Polysaccharide Biosynthesis Protein SpsA, Chain A"/>
    <property type="match status" value="1"/>
</dbReference>
<keyword evidence="2" id="KW-1185">Reference proteome</keyword>
<comment type="caution">
    <text evidence="1">The sequence shown here is derived from an EMBL/GenBank/DDBJ whole genome shotgun (WGS) entry which is preliminary data.</text>
</comment>
<evidence type="ECO:0000313" key="2">
    <source>
        <dbReference type="Proteomes" id="UP000729733"/>
    </source>
</evidence>
<gene>
    <name evidence="1" type="ORF">I4641_03085</name>
</gene>
<dbReference type="InterPro" id="IPR029044">
    <property type="entry name" value="Nucleotide-diphossugar_trans"/>
</dbReference>
<accession>A0A964FFR8</accession>
<sequence>MALVLPCLFSELEGPALGKIVDELARVKYLDQIIIGLDRANEAQFEYAKQYFSRLPQEHKILWNDGPRMKAVHEFLQKEELAPHERGKGFNVWYCMGYFLASGNAKILALHDCDILTYDKGLLAKLLYPIANPLFDFKFCKGYYYRQAGNKLNGRVMRLLVSPLVRSFQKLFEDSDFLDYIGSFRYPLSGEFSMAADVVNNVRIPYDWGLEIGILDDVYRNYHVNKICQVDVADAYDHKHQELSIQDREKGLSRMSIDICKVFFRKMAANGQVFSQEVFRTIKATYYRTALDYIKRYYSDAVMNGLTLDLNSEEKAVELFSQSIIHAGNAFLQNPQSRPVIPSWNRVISADPHIFQKIYDAVEADNNGQWTMDNEQLVGEEEKLATSN</sequence>
<proteinExistence type="predicted"/>
<dbReference type="AlphaFoldDB" id="A0A964FFR8"/>
<dbReference type="SUPFAM" id="SSF53448">
    <property type="entry name" value="Nucleotide-diphospho-sugar transferases"/>
    <property type="match status" value="1"/>
</dbReference>
<dbReference type="EMBL" id="JADWDC010000005">
    <property type="protein sequence ID" value="MCC0175964.1"/>
    <property type="molecule type" value="Genomic_DNA"/>
</dbReference>
<evidence type="ECO:0000313" key="1">
    <source>
        <dbReference type="EMBL" id="MCC0175964.1"/>
    </source>
</evidence>